<name>A0A9E7R5P8_9EURY</name>
<dbReference type="Pfam" id="PF26277">
    <property type="entry name" value="DUF8076"/>
    <property type="match status" value="1"/>
</dbReference>
<evidence type="ECO:0000313" key="2">
    <source>
        <dbReference type="EMBL" id="UWM55689.1"/>
    </source>
</evidence>
<proteinExistence type="predicted"/>
<dbReference type="KEGG" id="ssai:N0B31_05240"/>
<organism evidence="2 3">
    <name type="scientific">Salinirubellus salinus</name>
    <dbReference type="NCBI Taxonomy" id="1364945"/>
    <lineage>
        <taxon>Archaea</taxon>
        <taxon>Methanobacteriati</taxon>
        <taxon>Methanobacteriota</taxon>
        <taxon>Stenosarchaea group</taxon>
        <taxon>Halobacteria</taxon>
        <taxon>Halobacteriales</taxon>
        <taxon>Natronomonadaceae</taxon>
        <taxon>Salinirubellus</taxon>
    </lineage>
</organism>
<accession>A0A9E7R5P8</accession>
<dbReference type="Proteomes" id="UP001057580">
    <property type="component" value="Chromosome"/>
</dbReference>
<reference evidence="2" key="1">
    <citation type="submission" date="2022-09" db="EMBL/GenBank/DDBJ databases">
        <title>Diverse halophilic archaea isolated from saline environments.</title>
        <authorList>
            <person name="Cui H.-L."/>
        </authorList>
    </citation>
    <scope>NUCLEOTIDE SEQUENCE</scope>
    <source>
        <strain evidence="2">ZS-35-S2</strain>
    </source>
</reference>
<protein>
    <recommendedName>
        <fullName evidence="1">DUF8076 domain-containing protein</fullName>
    </recommendedName>
</protein>
<dbReference type="AlphaFoldDB" id="A0A9E7R5P8"/>
<dbReference type="RefSeq" id="WP_260594796.1">
    <property type="nucleotide sequence ID" value="NZ_CP104003.1"/>
</dbReference>
<keyword evidence="3" id="KW-1185">Reference proteome</keyword>
<dbReference type="GeneID" id="74941804"/>
<evidence type="ECO:0000313" key="3">
    <source>
        <dbReference type="Proteomes" id="UP001057580"/>
    </source>
</evidence>
<dbReference type="EMBL" id="CP104003">
    <property type="protein sequence ID" value="UWM55689.1"/>
    <property type="molecule type" value="Genomic_DNA"/>
</dbReference>
<evidence type="ECO:0000259" key="1">
    <source>
        <dbReference type="Pfam" id="PF26277"/>
    </source>
</evidence>
<dbReference type="InterPro" id="IPR058389">
    <property type="entry name" value="DUF8076"/>
</dbReference>
<gene>
    <name evidence="2" type="ORF">N0B31_05240</name>
</gene>
<feature type="domain" description="DUF8076" evidence="1">
    <location>
        <begin position="6"/>
        <end position="129"/>
    </location>
</feature>
<sequence length="130" mass="14850">MTLRPVYNVVTEPEEDDLPEYTALAFFRACAADEELPTRLTVTDLDQFLYRAVTDERTAVISELHHVLRQTDSIRPHSVVQFVVDGRLFDEEIVRLGVPTGRDSYEDVAIDELFVAPLEREGATHYVARK</sequence>